<dbReference type="Gene3D" id="3.40.630.30">
    <property type="match status" value="1"/>
</dbReference>
<dbReference type="Proteomes" id="UP000826234">
    <property type="component" value="Unassembled WGS sequence"/>
</dbReference>
<dbReference type="InterPro" id="IPR051016">
    <property type="entry name" value="Diverse_Substrate_AcTransf"/>
</dbReference>
<dbReference type="InterPro" id="IPR016181">
    <property type="entry name" value="Acyl_CoA_acyltransferase"/>
</dbReference>
<keyword evidence="4" id="KW-1185">Reference proteome</keyword>
<organism evidence="3 4">
    <name type="scientific">Phrynosoma platyrhinos</name>
    <name type="common">Desert horned lizard</name>
    <dbReference type="NCBI Taxonomy" id="52577"/>
    <lineage>
        <taxon>Eukaryota</taxon>
        <taxon>Metazoa</taxon>
        <taxon>Chordata</taxon>
        <taxon>Craniata</taxon>
        <taxon>Vertebrata</taxon>
        <taxon>Euteleostomi</taxon>
        <taxon>Lepidosauria</taxon>
        <taxon>Squamata</taxon>
        <taxon>Bifurcata</taxon>
        <taxon>Unidentata</taxon>
        <taxon>Episquamata</taxon>
        <taxon>Toxicofera</taxon>
        <taxon>Iguania</taxon>
        <taxon>Phrynosomatidae</taxon>
        <taxon>Phrynosomatinae</taxon>
        <taxon>Phrynosoma</taxon>
    </lineage>
</organism>
<gene>
    <name evidence="3" type="ORF">JD844_000784</name>
</gene>
<sequence length="152" mass="17664">MSFVEIAVIYNVPLDKLRTNVEELQKAGFSERPRFECFVAEVPPEQKSKEGHTLIGYVLSVYTYSTWRGRNLYMDNLYVMPEFRGMSLKKKAPGAAWRRGCNEIRMHASSEKVDNIKILQRWGGQNLTDKEGWNLLRFHEDVLQRLAAPDKI</sequence>
<dbReference type="SUPFAM" id="SSF55729">
    <property type="entry name" value="Acyl-CoA N-acyltransferases (Nat)"/>
    <property type="match status" value="1"/>
</dbReference>
<dbReference type="PANTHER" id="PTHR10545:SF51">
    <property type="entry name" value="THIALYSINE N-EPSILON-ACETYLTRANSFERASE"/>
    <property type="match status" value="1"/>
</dbReference>
<proteinExistence type="predicted"/>
<dbReference type="CDD" id="cd04301">
    <property type="entry name" value="NAT_SF"/>
    <property type="match status" value="1"/>
</dbReference>
<name>A0ABQ7T8K8_PHRPL</name>
<keyword evidence="2" id="KW-0012">Acyltransferase</keyword>
<evidence type="ECO:0000256" key="1">
    <source>
        <dbReference type="ARBA" id="ARBA00022679"/>
    </source>
</evidence>
<evidence type="ECO:0008006" key="5">
    <source>
        <dbReference type="Google" id="ProtNLM"/>
    </source>
</evidence>
<dbReference type="EMBL" id="JAIPUX010000521">
    <property type="protein sequence ID" value="KAH0626065.1"/>
    <property type="molecule type" value="Genomic_DNA"/>
</dbReference>
<evidence type="ECO:0000313" key="3">
    <source>
        <dbReference type="EMBL" id="KAH0626065.1"/>
    </source>
</evidence>
<comment type="caution">
    <text evidence="3">The sequence shown here is derived from an EMBL/GenBank/DDBJ whole genome shotgun (WGS) entry which is preliminary data.</text>
</comment>
<reference evidence="3 4" key="1">
    <citation type="journal article" date="2022" name="Gigascience">
        <title>A chromosome-level genome assembly and annotation of the desert horned lizard, Phrynosoma platyrhinos, provides insight into chromosomal rearrangements among reptiles.</title>
        <authorList>
            <person name="Koochekian N."/>
            <person name="Ascanio A."/>
            <person name="Farleigh K."/>
            <person name="Card D.C."/>
            <person name="Schield D.R."/>
            <person name="Castoe T.A."/>
            <person name="Jezkova T."/>
        </authorList>
    </citation>
    <scope>NUCLEOTIDE SEQUENCE [LARGE SCALE GENOMIC DNA]</scope>
    <source>
        <strain evidence="3">NK-2021</strain>
    </source>
</reference>
<keyword evidence="1" id="KW-0808">Transferase</keyword>
<protein>
    <recommendedName>
        <fullName evidence="5">Diamine acetyltransferase 2-like</fullName>
    </recommendedName>
</protein>
<dbReference type="PANTHER" id="PTHR10545">
    <property type="entry name" value="DIAMINE N-ACETYLTRANSFERASE"/>
    <property type="match status" value="1"/>
</dbReference>
<evidence type="ECO:0000313" key="4">
    <source>
        <dbReference type="Proteomes" id="UP000826234"/>
    </source>
</evidence>
<accession>A0ABQ7T8K8</accession>
<evidence type="ECO:0000256" key="2">
    <source>
        <dbReference type="ARBA" id="ARBA00023315"/>
    </source>
</evidence>